<dbReference type="PATRIC" id="fig|1203554.3.peg.2130"/>
<dbReference type="PANTHER" id="PTHR44688:SF16">
    <property type="entry name" value="DNA-BINDING TRANSCRIPTIONAL ACTIVATOR DEVR_DOSR"/>
    <property type="match status" value="1"/>
</dbReference>
<dbReference type="SUPFAM" id="SSF52172">
    <property type="entry name" value="CheY-like"/>
    <property type="match status" value="1"/>
</dbReference>
<dbReference type="Gene3D" id="1.10.10.10">
    <property type="entry name" value="Winged helix-like DNA-binding domain superfamily/Winged helix DNA-binding domain"/>
    <property type="match status" value="1"/>
</dbReference>
<name>S3BF17_9BURK</name>
<keyword evidence="9" id="KW-1185">Reference proteome</keyword>
<feature type="domain" description="HTH luxR-type" evidence="6">
    <location>
        <begin position="194"/>
        <end position="260"/>
    </location>
</feature>
<evidence type="ECO:0000256" key="1">
    <source>
        <dbReference type="ARBA" id="ARBA00023015"/>
    </source>
</evidence>
<dbReference type="GO" id="GO:0000160">
    <property type="term" value="P:phosphorelay signal transduction system"/>
    <property type="evidence" value="ECO:0007669"/>
    <property type="project" value="InterPro"/>
</dbReference>
<dbReference type="STRING" id="1203554.HMPREF1476_02048"/>
<feature type="domain" description="Response regulatory" evidence="7">
    <location>
        <begin position="64"/>
        <end position="182"/>
    </location>
</feature>
<proteinExistence type="predicted"/>
<dbReference type="AlphaFoldDB" id="S3BF17"/>
<gene>
    <name evidence="8" type="ORF">HMPREF1476_02048</name>
</gene>
<dbReference type="PROSITE" id="PS50043">
    <property type="entry name" value="HTH_LUXR_2"/>
    <property type="match status" value="1"/>
</dbReference>
<dbReference type="InterPro" id="IPR011006">
    <property type="entry name" value="CheY-like_superfamily"/>
</dbReference>
<accession>S3BF17</accession>
<dbReference type="SUPFAM" id="SSF46894">
    <property type="entry name" value="C-terminal effector domain of the bipartite response regulators"/>
    <property type="match status" value="1"/>
</dbReference>
<dbReference type="GO" id="GO:0003677">
    <property type="term" value="F:DNA binding"/>
    <property type="evidence" value="ECO:0007669"/>
    <property type="project" value="UniProtKB-KW"/>
</dbReference>
<reference evidence="8 9" key="1">
    <citation type="submission" date="2013-04" db="EMBL/GenBank/DDBJ databases">
        <title>The Genome Sequence of Sutterella wadsworthensis HGA0223.</title>
        <authorList>
            <consortium name="The Broad Institute Genomics Platform"/>
            <person name="Earl A."/>
            <person name="Ward D."/>
            <person name="Feldgarden M."/>
            <person name="Gevers D."/>
            <person name="Schmidt T.M."/>
            <person name="Dover J."/>
            <person name="Dai D."/>
            <person name="Walker B."/>
            <person name="Young S."/>
            <person name="Zeng Q."/>
            <person name="Gargeya S."/>
            <person name="Fitzgerald M."/>
            <person name="Haas B."/>
            <person name="Abouelleil A."/>
            <person name="Allen A.W."/>
            <person name="Alvarado L."/>
            <person name="Arachchi H.M."/>
            <person name="Berlin A.M."/>
            <person name="Chapman S.B."/>
            <person name="Gainer-Dewar J."/>
            <person name="Goldberg J."/>
            <person name="Griggs A."/>
            <person name="Gujja S."/>
            <person name="Hansen M."/>
            <person name="Howarth C."/>
            <person name="Imamovic A."/>
            <person name="Ireland A."/>
            <person name="Larimer J."/>
            <person name="McCowan C."/>
            <person name="Murphy C."/>
            <person name="Pearson M."/>
            <person name="Poon T.W."/>
            <person name="Priest M."/>
            <person name="Roberts A."/>
            <person name="Saif S."/>
            <person name="Shea T."/>
            <person name="Sisk P."/>
            <person name="Sykes S."/>
            <person name="Wortman J."/>
            <person name="Nusbaum C."/>
            <person name="Birren B."/>
        </authorList>
    </citation>
    <scope>NUCLEOTIDE SEQUENCE [LARGE SCALE GENOMIC DNA]</scope>
    <source>
        <strain evidence="8 9">HGA0223</strain>
    </source>
</reference>
<dbReference type="InterPro" id="IPR000792">
    <property type="entry name" value="Tscrpt_reg_LuxR_C"/>
</dbReference>
<comment type="caution">
    <text evidence="8">The sequence shown here is derived from an EMBL/GenBank/DDBJ whole genome shotgun (WGS) entry which is preliminary data.</text>
</comment>
<keyword evidence="3" id="KW-0804">Transcription</keyword>
<evidence type="ECO:0000259" key="7">
    <source>
        <dbReference type="PROSITE" id="PS50110"/>
    </source>
</evidence>
<dbReference type="SMART" id="SM00448">
    <property type="entry name" value="REC"/>
    <property type="match status" value="1"/>
</dbReference>
<sequence length="284" mass="31154">MPNPLPSDQRRFAAESPFDAAFGYGSAPISTPTSEGRHDSSQTAGRAADEDGLQPADTPAELTGPVWVVDDDDVRESLTFALQPRFEAASYPTLEAFLTQADLMQPGCLVIADRFAGLNESSLDEFNVQHELELRRSPVTVVFLSSLANIRAAVRALRQGAVSFLEKPVDPEELGDAVAEGLERALRRAQRNRLAERFESLSKRERQIFVLICRGLKNGDIAALLELSQRTVEVHRAHISRKLGDAAPIRLLYELILAEGETLFNVSFDGIRPEGLAKVFAATK</sequence>
<dbReference type="CDD" id="cd06170">
    <property type="entry name" value="LuxR_C_like"/>
    <property type="match status" value="1"/>
</dbReference>
<evidence type="ECO:0000259" key="6">
    <source>
        <dbReference type="PROSITE" id="PS50043"/>
    </source>
</evidence>
<evidence type="ECO:0000256" key="2">
    <source>
        <dbReference type="ARBA" id="ARBA00023125"/>
    </source>
</evidence>
<dbReference type="InterPro" id="IPR001789">
    <property type="entry name" value="Sig_transdc_resp-reg_receiver"/>
</dbReference>
<dbReference type="EMBL" id="ATCF01000030">
    <property type="protein sequence ID" value="EPD97905.1"/>
    <property type="molecule type" value="Genomic_DNA"/>
</dbReference>
<evidence type="ECO:0000256" key="5">
    <source>
        <dbReference type="SAM" id="MobiDB-lite"/>
    </source>
</evidence>
<dbReference type="Proteomes" id="UP000014400">
    <property type="component" value="Unassembled WGS sequence"/>
</dbReference>
<dbReference type="GO" id="GO:0006355">
    <property type="term" value="P:regulation of DNA-templated transcription"/>
    <property type="evidence" value="ECO:0007669"/>
    <property type="project" value="InterPro"/>
</dbReference>
<evidence type="ECO:0000256" key="4">
    <source>
        <dbReference type="PROSITE-ProRule" id="PRU00169"/>
    </source>
</evidence>
<dbReference type="eggNOG" id="COG4566">
    <property type="taxonomic scope" value="Bacteria"/>
</dbReference>
<keyword evidence="4" id="KW-0597">Phosphoprotein</keyword>
<organism evidence="8 9">
    <name type="scientific">Sutterella wadsworthensis HGA0223</name>
    <dbReference type="NCBI Taxonomy" id="1203554"/>
    <lineage>
        <taxon>Bacteria</taxon>
        <taxon>Pseudomonadati</taxon>
        <taxon>Pseudomonadota</taxon>
        <taxon>Betaproteobacteria</taxon>
        <taxon>Burkholderiales</taxon>
        <taxon>Sutterellaceae</taxon>
        <taxon>Sutterella</taxon>
    </lineage>
</organism>
<keyword evidence="2" id="KW-0238">DNA-binding</keyword>
<dbReference type="Gene3D" id="3.40.50.2300">
    <property type="match status" value="1"/>
</dbReference>
<feature type="region of interest" description="Disordered" evidence="5">
    <location>
        <begin position="23"/>
        <end position="63"/>
    </location>
</feature>
<keyword evidence="1" id="KW-0805">Transcription regulation</keyword>
<dbReference type="PRINTS" id="PR00038">
    <property type="entry name" value="HTHLUXR"/>
</dbReference>
<dbReference type="SMART" id="SM00421">
    <property type="entry name" value="HTH_LUXR"/>
    <property type="match status" value="1"/>
</dbReference>
<dbReference type="RefSeq" id="WP_016475114.1">
    <property type="nucleotide sequence ID" value="NZ_KE150481.1"/>
</dbReference>
<dbReference type="PANTHER" id="PTHR44688">
    <property type="entry name" value="DNA-BINDING TRANSCRIPTIONAL ACTIVATOR DEVR_DOSR"/>
    <property type="match status" value="1"/>
</dbReference>
<evidence type="ECO:0000256" key="3">
    <source>
        <dbReference type="ARBA" id="ARBA00023163"/>
    </source>
</evidence>
<evidence type="ECO:0000313" key="9">
    <source>
        <dbReference type="Proteomes" id="UP000014400"/>
    </source>
</evidence>
<dbReference type="PROSITE" id="PS00622">
    <property type="entry name" value="HTH_LUXR_1"/>
    <property type="match status" value="1"/>
</dbReference>
<feature type="modified residue" description="4-aspartylphosphate" evidence="4">
    <location>
        <position position="113"/>
    </location>
</feature>
<dbReference type="InterPro" id="IPR016032">
    <property type="entry name" value="Sig_transdc_resp-reg_C-effctor"/>
</dbReference>
<protein>
    <submittedName>
        <fullName evidence="8">Sigma-70 family RNA polymerase sigma factor</fullName>
    </submittedName>
</protein>
<dbReference type="GeneID" id="64062580"/>
<dbReference type="Pfam" id="PF00196">
    <property type="entry name" value="GerE"/>
    <property type="match status" value="1"/>
</dbReference>
<dbReference type="PROSITE" id="PS50110">
    <property type="entry name" value="RESPONSE_REGULATORY"/>
    <property type="match status" value="1"/>
</dbReference>
<evidence type="ECO:0000313" key="8">
    <source>
        <dbReference type="EMBL" id="EPD97905.1"/>
    </source>
</evidence>
<dbReference type="InterPro" id="IPR036388">
    <property type="entry name" value="WH-like_DNA-bd_sf"/>
</dbReference>
<dbReference type="HOGENOM" id="CLU_979786_0_0_4"/>
<dbReference type="Pfam" id="PF00072">
    <property type="entry name" value="Response_reg"/>
    <property type="match status" value="1"/>
</dbReference>